<organism evidence="1 2">
    <name type="scientific">Ridgeia piscesae</name>
    <name type="common">Tubeworm</name>
    <dbReference type="NCBI Taxonomy" id="27915"/>
    <lineage>
        <taxon>Eukaryota</taxon>
        <taxon>Metazoa</taxon>
        <taxon>Spiralia</taxon>
        <taxon>Lophotrochozoa</taxon>
        <taxon>Annelida</taxon>
        <taxon>Polychaeta</taxon>
        <taxon>Sedentaria</taxon>
        <taxon>Canalipalpata</taxon>
        <taxon>Sabellida</taxon>
        <taxon>Siboglinidae</taxon>
        <taxon>Ridgeia</taxon>
    </lineage>
</organism>
<gene>
    <name evidence="1" type="ORF">NP493_23g04021</name>
</gene>
<protein>
    <submittedName>
        <fullName evidence="1">Uncharacterized protein</fullName>
    </submittedName>
</protein>
<reference evidence="1" key="1">
    <citation type="journal article" date="2023" name="Mol. Biol. Evol.">
        <title>Third-Generation Sequencing Reveals the Adaptive Role of the Epigenome in Three Deep-Sea Polychaetes.</title>
        <authorList>
            <person name="Perez M."/>
            <person name="Aroh O."/>
            <person name="Sun Y."/>
            <person name="Lan Y."/>
            <person name="Juniper S.K."/>
            <person name="Young C.R."/>
            <person name="Angers B."/>
            <person name="Qian P.Y."/>
        </authorList>
    </citation>
    <scope>NUCLEOTIDE SEQUENCE</scope>
    <source>
        <strain evidence="1">R07B-5</strain>
    </source>
</reference>
<dbReference type="AlphaFoldDB" id="A0AAD9PDY1"/>
<dbReference type="EMBL" id="JAODUO010000023">
    <property type="protein sequence ID" value="KAK2192767.1"/>
    <property type="molecule type" value="Genomic_DNA"/>
</dbReference>
<proteinExistence type="predicted"/>
<evidence type="ECO:0000313" key="2">
    <source>
        <dbReference type="Proteomes" id="UP001209878"/>
    </source>
</evidence>
<accession>A0AAD9PDY1</accession>
<sequence length="162" mass="18375">MQAFVTYILCISYLPELLTRKLVSKCGQQFSNARQNSLKASYPFSESISMNTSARWRASGCDRISHSSAYVNTALRINTGSTALTSKSTAIADRCLESRRQTPYFPAILVYMCEMFTSVRHACEVDMLFKVNIANYHSSSRYSIRYRYLEGWACTVVSGSFY</sequence>
<dbReference type="Proteomes" id="UP001209878">
    <property type="component" value="Unassembled WGS sequence"/>
</dbReference>
<name>A0AAD9PDY1_RIDPI</name>
<keyword evidence="2" id="KW-1185">Reference proteome</keyword>
<evidence type="ECO:0000313" key="1">
    <source>
        <dbReference type="EMBL" id="KAK2192767.1"/>
    </source>
</evidence>
<comment type="caution">
    <text evidence="1">The sequence shown here is derived from an EMBL/GenBank/DDBJ whole genome shotgun (WGS) entry which is preliminary data.</text>
</comment>